<dbReference type="EMBL" id="MU004402">
    <property type="protein sequence ID" value="KAF2652448.1"/>
    <property type="molecule type" value="Genomic_DNA"/>
</dbReference>
<dbReference type="InterPro" id="IPR037523">
    <property type="entry name" value="VOC_core"/>
</dbReference>
<accession>A0A6A6T0V7</accession>
<evidence type="ECO:0000256" key="6">
    <source>
        <dbReference type="ARBA" id="ARBA00022878"/>
    </source>
</evidence>
<keyword evidence="12" id="KW-0223">Dioxygenase</keyword>
<proteinExistence type="inferred from homology"/>
<evidence type="ECO:0000256" key="4">
    <source>
        <dbReference type="ARBA" id="ARBA00022723"/>
    </source>
</evidence>
<comment type="similarity">
    <text evidence="2 9">Belongs to the 4HPPD family.</text>
</comment>
<dbReference type="InterPro" id="IPR041735">
    <property type="entry name" value="4OHPhenylPyrv_dOase_C"/>
</dbReference>
<dbReference type="Gene3D" id="3.10.180.10">
    <property type="entry name" value="2,3-Dihydroxybiphenyl 1,2-Dioxygenase, domain 1"/>
    <property type="match status" value="2"/>
</dbReference>
<keyword evidence="12" id="KW-0670">Pyruvate</keyword>
<feature type="domain" description="VOC" evidence="11">
    <location>
        <begin position="153"/>
        <end position="312"/>
    </location>
</feature>
<dbReference type="OrthoDB" id="414569at2759"/>
<reference evidence="12" key="1">
    <citation type="journal article" date="2020" name="Stud. Mycol.">
        <title>101 Dothideomycetes genomes: a test case for predicting lifestyles and emergence of pathogens.</title>
        <authorList>
            <person name="Haridas S."/>
            <person name="Albert R."/>
            <person name="Binder M."/>
            <person name="Bloem J."/>
            <person name="Labutti K."/>
            <person name="Salamov A."/>
            <person name="Andreopoulos B."/>
            <person name="Baker S."/>
            <person name="Barry K."/>
            <person name="Bills G."/>
            <person name="Bluhm B."/>
            <person name="Cannon C."/>
            <person name="Castanera R."/>
            <person name="Culley D."/>
            <person name="Daum C."/>
            <person name="Ezra D."/>
            <person name="Gonzalez J."/>
            <person name="Henrissat B."/>
            <person name="Kuo A."/>
            <person name="Liang C."/>
            <person name="Lipzen A."/>
            <person name="Lutzoni F."/>
            <person name="Magnuson J."/>
            <person name="Mondo S."/>
            <person name="Nolan M."/>
            <person name="Ohm R."/>
            <person name="Pangilinan J."/>
            <person name="Park H.-J."/>
            <person name="Ramirez L."/>
            <person name="Alfaro M."/>
            <person name="Sun H."/>
            <person name="Tritt A."/>
            <person name="Yoshinaga Y."/>
            <person name="Zwiers L.-H."/>
            <person name="Turgeon B."/>
            <person name="Goodwin S."/>
            <person name="Spatafora J."/>
            <person name="Crous P."/>
            <person name="Grigoriev I."/>
        </authorList>
    </citation>
    <scope>NUCLEOTIDE SEQUENCE</scope>
    <source>
        <strain evidence="12">CBS 122681</strain>
    </source>
</reference>
<organism evidence="12 13">
    <name type="scientific">Lophiostoma macrostomum CBS 122681</name>
    <dbReference type="NCBI Taxonomy" id="1314788"/>
    <lineage>
        <taxon>Eukaryota</taxon>
        <taxon>Fungi</taxon>
        <taxon>Dikarya</taxon>
        <taxon>Ascomycota</taxon>
        <taxon>Pezizomycotina</taxon>
        <taxon>Dothideomycetes</taxon>
        <taxon>Pleosporomycetidae</taxon>
        <taxon>Pleosporales</taxon>
        <taxon>Lophiostomataceae</taxon>
        <taxon>Lophiostoma</taxon>
    </lineage>
</organism>
<keyword evidence="12" id="KW-0560">Oxidoreductase</keyword>
<dbReference type="UniPathway" id="UPA00139">
    <property type="reaction ID" value="UER00362"/>
</dbReference>
<gene>
    <name evidence="12" type="ORF">K491DRAFT_706442</name>
</gene>
<dbReference type="PROSITE" id="PS51819">
    <property type="entry name" value="VOC"/>
    <property type="match status" value="2"/>
</dbReference>
<dbReference type="CDD" id="cd07250">
    <property type="entry name" value="HPPD_C_like"/>
    <property type="match status" value="1"/>
</dbReference>
<dbReference type="InterPro" id="IPR004360">
    <property type="entry name" value="Glyas_Fos-R_dOase_dom"/>
</dbReference>
<name>A0A6A6T0V7_9PLEO</name>
<evidence type="ECO:0000256" key="9">
    <source>
        <dbReference type="PIRNR" id="PIRNR009283"/>
    </source>
</evidence>
<keyword evidence="4 10" id="KW-0479">Metal-binding</keyword>
<dbReference type="GO" id="GO:0003868">
    <property type="term" value="F:4-hydroxyphenylpyruvate dioxygenase activity"/>
    <property type="evidence" value="ECO:0007669"/>
    <property type="project" value="InterPro"/>
</dbReference>
<dbReference type="Pfam" id="PF00903">
    <property type="entry name" value="Glyoxalase"/>
    <property type="match status" value="1"/>
</dbReference>
<dbReference type="GO" id="GO:0046872">
    <property type="term" value="F:metal ion binding"/>
    <property type="evidence" value="ECO:0007669"/>
    <property type="project" value="UniProtKB-KW"/>
</dbReference>
<evidence type="ECO:0000259" key="11">
    <source>
        <dbReference type="PROSITE" id="PS51819"/>
    </source>
</evidence>
<keyword evidence="5" id="KW-0677">Repeat</keyword>
<dbReference type="PIRSF" id="PIRSF009283">
    <property type="entry name" value="HPP_dOase"/>
    <property type="match status" value="1"/>
</dbReference>
<dbReference type="GO" id="GO:0006572">
    <property type="term" value="P:L-tyrosine catabolic process"/>
    <property type="evidence" value="ECO:0007669"/>
    <property type="project" value="UniProtKB-KW"/>
</dbReference>
<evidence type="ECO:0000313" key="13">
    <source>
        <dbReference type="Proteomes" id="UP000799324"/>
    </source>
</evidence>
<evidence type="ECO:0000256" key="3">
    <source>
        <dbReference type="ARBA" id="ARBA00013222"/>
    </source>
</evidence>
<feature type="binding site" evidence="10">
    <location>
        <position position="156"/>
    </location>
    <ligand>
        <name>Fe cation</name>
        <dbReference type="ChEBI" id="CHEBI:24875"/>
    </ligand>
</feature>
<dbReference type="NCBIfam" id="TIGR01263">
    <property type="entry name" value="4HPPD"/>
    <property type="match status" value="1"/>
</dbReference>
<dbReference type="InterPro" id="IPR005956">
    <property type="entry name" value="4OHPhenylPyrv_dOase"/>
</dbReference>
<evidence type="ECO:0000256" key="2">
    <source>
        <dbReference type="ARBA" id="ARBA00005877"/>
    </source>
</evidence>
<keyword evidence="6" id="KW-0828">Tyrosine catabolism</keyword>
<evidence type="ECO:0000256" key="5">
    <source>
        <dbReference type="ARBA" id="ARBA00022737"/>
    </source>
</evidence>
<keyword evidence="8" id="KW-0585">Phenylalanine catabolism</keyword>
<dbReference type="InterPro" id="IPR041736">
    <property type="entry name" value="4OHPhenylPyrv_dOase_N"/>
</dbReference>
<dbReference type="PANTHER" id="PTHR11959:SF1">
    <property type="entry name" value="4-HYDROXYPHENYLPYRUVATE DIOXYGENASE"/>
    <property type="match status" value="1"/>
</dbReference>
<evidence type="ECO:0000256" key="7">
    <source>
        <dbReference type="ARBA" id="ARBA00023004"/>
    </source>
</evidence>
<evidence type="ECO:0000256" key="8">
    <source>
        <dbReference type="ARBA" id="ARBA00023232"/>
    </source>
</evidence>
<sequence>MRGYDHIHWYTGSRYWASYTIANGSARFVLTSPVLPLSKLKDEPNTNEAFRAQEMYEHITAHGDGVKDVAFEVDDVAALYSSAVERGAVGMKKPYVLNDEYGSVELATIRAFGETTHTFVNRRNYKGIFLPGFKEVKTTDPINDFLPNIKFEVIDHFVGNQDWNGLQSAAKFYEECLGFYQWWTVDSSAMCSEFSAMNSVVMSSPGGLVKVPINEPAAGLKKSQIEEFVTFYGGNGVQHIAFLTDDICAAVLNLKQRGMQFITVPDNYYDTLRERLARTEKLHINEDLERIKELRILVDFDEGGYLLQTFTKPLTDKPTVFLEIIQRNNFEGFGAGNFKSLFEAVEREQAERGNL</sequence>
<dbReference type="CDD" id="cd08342">
    <property type="entry name" value="HPPD_N_like"/>
    <property type="match status" value="1"/>
</dbReference>
<feature type="domain" description="VOC" evidence="11">
    <location>
        <begin position="1"/>
        <end position="122"/>
    </location>
</feature>
<keyword evidence="13" id="KW-1185">Reference proteome</keyword>
<evidence type="ECO:0000256" key="1">
    <source>
        <dbReference type="ARBA" id="ARBA00005162"/>
    </source>
</evidence>
<dbReference type="GO" id="GO:0006559">
    <property type="term" value="P:L-phenylalanine catabolic process"/>
    <property type="evidence" value="ECO:0007669"/>
    <property type="project" value="UniProtKB-UniPathway"/>
</dbReference>
<dbReference type="FunFam" id="3.10.180.10:FF:000001">
    <property type="entry name" value="4-hydroxyphenylpyruvate dioxygenase"/>
    <property type="match status" value="1"/>
</dbReference>
<protein>
    <recommendedName>
        <fullName evidence="3 9">4-hydroxyphenylpyruvate dioxygenase</fullName>
    </recommendedName>
</protein>
<feature type="binding site" evidence="10">
    <location>
        <position position="239"/>
    </location>
    <ligand>
        <name>Fe cation</name>
        <dbReference type="ChEBI" id="CHEBI:24875"/>
    </ligand>
</feature>
<dbReference type="InterPro" id="IPR029068">
    <property type="entry name" value="Glyas_Bleomycin-R_OHBP_Dase"/>
</dbReference>
<dbReference type="SUPFAM" id="SSF54593">
    <property type="entry name" value="Glyoxalase/Bleomycin resistance protein/Dihydroxybiphenyl dioxygenase"/>
    <property type="match status" value="1"/>
</dbReference>
<keyword evidence="7 10" id="KW-0408">Iron</keyword>
<feature type="binding site" evidence="10">
    <location>
        <position position="323"/>
    </location>
    <ligand>
        <name>Fe cation</name>
        <dbReference type="ChEBI" id="CHEBI:24875"/>
    </ligand>
</feature>
<evidence type="ECO:0000313" key="12">
    <source>
        <dbReference type="EMBL" id="KAF2652448.1"/>
    </source>
</evidence>
<dbReference type="AlphaFoldDB" id="A0A6A6T0V7"/>
<comment type="pathway">
    <text evidence="1">Amino-acid degradation; L-phenylalanine degradation; acetoacetate and fumarate from L-phenylalanine: step 3/6.</text>
</comment>
<comment type="cofactor">
    <cofactor evidence="10">
        <name>Fe cation</name>
        <dbReference type="ChEBI" id="CHEBI:24875"/>
    </cofactor>
    <text evidence="10">Binds 1 Fe cation per subunit.</text>
</comment>
<dbReference type="Proteomes" id="UP000799324">
    <property type="component" value="Unassembled WGS sequence"/>
</dbReference>
<dbReference type="PANTHER" id="PTHR11959">
    <property type="entry name" value="4-HYDROXYPHENYLPYRUVATE DIOXYGENASE"/>
    <property type="match status" value="1"/>
</dbReference>
<evidence type="ECO:0000256" key="10">
    <source>
        <dbReference type="PIRSR" id="PIRSR009283-1"/>
    </source>
</evidence>